<dbReference type="Proteomes" id="UP001489004">
    <property type="component" value="Unassembled WGS sequence"/>
</dbReference>
<keyword evidence="2" id="KW-1185">Reference proteome</keyword>
<comment type="caution">
    <text evidence="1">The sequence shown here is derived from an EMBL/GenBank/DDBJ whole genome shotgun (WGS) entry which is preliminary data.</text>
</comment>
<gene>
    <name evidence="1" type="ORF">WJX72_012259</name>
</gene>
<accession>A0AAW1QH65</accession>
<organism evidence="1 2">
    <name type="scientific">[Myrmecia] bisecta</name>
    <dbReference type="NCBI Taxonomy" id="41462"/>
    <lineage>
        <taxon>Eukaryota</taxon>
        <taxon>Viridiplantae</taxon>
        <taxon>Chlorophyta</taxon>
        <taxon>core chlorophytes</taxon>
        <taxon>Trebouxiophyceae</taxon>
        <taxon>Trebouxiales</taxon>
        <taxon>Trebouxiaceae</taxon>
        <taxon>Myrmecia</taxon>
    </lineage>
</organism>
<sequence>MAKQAHIQDGSTRTTLKYDTPAELLNKLKAKGWKPETGDVLLLANSDVEIVFEQDLPTVDDLLLELRRRPTVPTARKLTRLQVVNSIAQPLTYATPCTTATSDPSAALLHLPDDIKEWDGLEEAAIAFSASIPDSEPVYDGWSPSNVNPSYELTVQDCMDSTFFNLANQLGGGGGLAAINFCTNPKGLGLRSSPDRVWTWTGRVIASAECKQVYARPSLPGYGLLEEYRPLWQESSDALDDLMERLAKECKHLVQSNERATLTARDVEAAVRLLIPPGND</sequence>
<evidence type="ECO:0000313" key="2">
    <source>
        <dbReference type="Proteomes" id="UP001489004"/>
    </source>
</evidence>
<dbReference type="GO" id="GO:0046982">
    <property type="term" value="F:protein heterodimerization activity"/>
    <property type="evidence" value="ECO:0007669"/>
    <property type="project" value="InterPro"/>
</dbReference>
<protein>
    <submittedName>
        <fullName evidence="1">Uncharacterized protein</fullName>
    </submittedName>
</protein>
<name>A0AAW1QH65_9CHLO</name>
<dbReference type="EMBL" id="JALJOR010000003">
    <property type="protein sequence ID" value="KAK9820611.1"/>
    <property type="molecule type" value="Genomic_DNA"/>
</dbReference>
<evidence type="ECO:0000313" key="1">
    <source>
        <dbReference type="EMBL" id="KAK9820611.1"/>
    </source>
</evidence>
<dbReference type="SUPFAM" id="SSF47113">
    <property type="entry name" value="Histone-fold"/>
    <property type="match status" value="1"/>
</dbReference>
<dbReference type="InterPro" id="IPR009072">
    <property type="entry name" value="Histone-fold"/>
</dbReference>
<proteinExistence type="predicted"/>
<dbReference type="Gene3D" id="1.10.20.10">
    <property type="entry name" value="Histone, subunit A"/>
    <property type="match status" value="1"/>
</dbReference>
<reference evidence="1 2" key="1">
    <citation type="journal article" date="2024" name="Nat. Commun.">
        <title>Phylogenomics reveals the evolutionary origins of lichenization in chlorophyte algae.</title>
        <authorList>
            <person name="Puginier C."/>
            <person name="Libourel C."/>
            <person name="Otte J."/>
            <person name="Skaloud P."/>
            <person name="Haon M."/>
            <person name="Grisel S."/>
            <person name="Petersen M."/>
            <person name="Berrin J.G."/>
            <person name="Delaux P.M."/>
            <person name="Dal Grande F."/>
            <person name="Keller J."/>
        </authorList>
    </citation>
    <scope>NUCLEOTIDE SEQUENCE [LARGE SCALE GENOMIC DNA]</scope>
    <source>
        <strain evidence="1 2">SAG 2043</strain>
    </source>
</reference>
<dbReference type="AlphaFoldDB" id="A0AAW1QH65"/>